<dbReference type="Proteomes" id="UP001501251">
    <property type="component" value="Unassembled WGS sequence"/>
</dbReference>
<proteinExistence type="predicted"/>
<comment type="caution">
    <text evidence="2">The sequence shown here is derived from an EMBL/GenBank/DDBJ whole genome shotgun (WGS) entry which is preliminary data.</text>
</comment>
<reference evidence="3" key="1">
    <citation type="journal article" date="2019" name="Int. J. Syst. Evol. Microbiol.">
        <title>The Global Catalogue of Microorganisms (GCM) 10K type strain sequencing project: providing services to taxonomists for standard genome sequencing and annotation.</title>
        <authorList>
            <consortium name="The Broad Institute Genomics Platform"/>
            <consortium name="The Broad Institute Genome Sequencing Center for Infectious Disease"/>
            <person name="Wu L."/>
            <person name="Ma J."/>
        </authorList>
    </citation>
    <scope>NUCLEOTIDE SEQUENCE [LARGE SCALE GENOMIC DNA]</scope>
    <source>
        <strain evidence="3">JCM 17388</strain>
    </source>
</reference>
<organism evidence="2 3">
    <name type="scientific">Streptosporangium oxazolinicum</name>
    <dbReference type="NCBI Taxonomy" id="909287"/>
    <lineage>
        <taxon>Bacteria</taxon>
        <taxon>Bacillati</taxon>
        <taxon>Actinomycetota</taxon>
        <taxon>Actinomycetes</taxon>
        <taxon>Streptosporangiales</taxon>
        <taxon>Streptosporangiaceae</taxon>
        <taxon>Streptosporangium</taxon>
    </lineage>
</organism>
<evidence type="ECO:0000256" key="1">
    <source>
        <dbReference type="SAM" id="MobiDB-lite"/>
    </source>
</evidence>
<accession>A0ABP8AXD8</accession>
<evidence type="ECO:0000313" key="2">
    <source>
        <dbReference type="EMBL" id="GAA4192614.1"/>
    </source>
</evidence>
<sequence length="71" mass="6927">MEPVCCCAEAGVTDPRASRSAAVTKPANRMAGALLMFADLLEGVGPASRSGIPGGGGASPSSASMIFTAIS</sequence>
<keyword evidence="3" id="KW-1185">Reference proteome</keyword>
<feature type="region of interest" description="Disordered" evidence="1">
    <location>
        <begin position="49"/>
        <end position="71"/>
    </location>
</feature>
<evidence type="ECO:0000313" key="3">
    <source>
        <dbReference type="Proteomes" id="UP001501251"/>
    </source>
</evidence>
<dbReference type="EMBL" id="BAABAQ010000005">
    <property type="protein sequence ID" value="GAA4192614.1"/>
    <property type="molecule type" value="Genomic_DNA"/>
</dbReference>
<protein>
    <submittedName>
        <fullName evidence="2">Uncharacterized protein</fullName>
    </submittedName>
</protein>
<gene>
    <name evidence="2" type="ORF">GCM10022252_34290</name>
</gene>
<name>A0ABP8AXD8_9ACTN</name>